<gene>
    <name evidence="1" type="ORF">LCGC14_1662990</name>
</gene>
<evidence type="ECO:0000313" key="1">
    <source>
        <dbReference type="EMBL" id="KKM18703.1"/>
    </source>
</evidence>
<comment type="caution">
    <text evidence="1">The sequence shown here is derived from an EMBL/GenBank/DDBJ whole genome shotgun (WGS) entry which is preliminary data.</text>
</comment>
<organism evidence="1">
    <name type="scientific">marine sediment metagenome</name>
    <dbReference type="NCBI Taxonomy" id="412755"/>
    <lineage>
        <taxon>unclassified sequences</taxon>
        <taxon>metagenomes</taxon>
        <taxon>ecological metagenomes</taxon>
    </lineage>
</organism>
<reference evidence="1" key="1">
    <citation type="journal article" date="2015" name="Nature">
        <title>Complex archaea that bridge the gap between prokaryotes and eukaryotes.</title>
        <authorList>
            <person name="Spang A."/>
            <person name="Saw J.H."/>
            <person name="Jorgensen S.L."/>
            <person name="Zaremba-Niedzwiedzka K."/>
            <person name="Martijn J."/>
            <person name="Lind A.E."/>
            <person name="van Eijk R."/>
            <person name="Schleper C."/>
            <person name="Guy L."/>
            <person name="Ettema T.J."/>
        </authorList>
    </citation>
    <scope>NUCLEOTIDE SEQUENCE</scope>
</reference>
<sequence>MPLEHTQLINKDPGGVIDHADASVTPAKLSDPFTFVETPFTPSEAPTQDYHVVNKAYVDGFAAPAAVSVSLTAHLGDIQLAINPTVTTVVT</sequence>
<proteinExistence type="predicted"/>
<dbReference type="AlphaFoldDB" id="A0A0F9K9C9"/>
<dbReference type="EMBL" id="LAZR01014164">
    <property type="protein sequence ID" value="KKM18703.1"/>
    <property type="molecule type" value="Genomic_DNA"/>
</dbReference>
<name>A0A0F9K9C9_9ZZZZ</name>
<protein>
    <submittedName>
        <fullName evidence="1">Uncharacterized protein</fullName>
    </submittedName>
</protein>
<accession>A0A0F9K9C9</accession>